<dbReference type="OrthoDB" id="2018507at2759"/>
<feature type="compositionally biased region" description="Low complexity" evidence="12">
    <location>
        <begin position="705"/>
        <end position="718"/>
    </location>
</feature>
<dbReference type="GO" id="GO:0007015">
    <property type="term" value="P:actin filament organization"/>
    <property type="evidence" value="ECO:0007669"/>
    <property type="project" value="TreeGrafter"/>
</dbReference>
<keyword evidence="15" id="KW-1185">Reference proteome</keyword>
<keyword evidence="7" id="KW-0547">Nucleotide-binding</keyword>
<dbReference type="SUPFAM" id="SSF56112">
    <property type="entry name" value="Protein kinase-like (PK-like)"/>
    <property type="match status" value="1"/>
</dbReference>
<evidence type="ECO:0000256" key="4">
    <source>
        <dbReference type="ARBA" id="ARBA00022527"/>
    </source>
</evidence>
<keyword evidence="5" id="KW-0597">Phosphoprotein</keyword>
<dbReference type="CDD" id="cd14037">
    <property type="entry name" value="STKc_NAK_like"/>
    <property type="match status" value="1"/>
</dbReference>
<dbReference type="PANTHER" id="PTHR22967:SF57">
    <property type="entry name" value="AUXILIN, ISOFORM A-RELATED"/>
    <property type="match status" value="1"/>
</dbReference>
<evidence type="ECO:0000313" key="15">
    <source>
        <dbReference type="Proteomes" id="UP000799766"/>
    </source>
</evidence>
<dbReference type="PROSITE" id="PS50011">
    <property type="entry name" value="PROTEIN_KINASE_DOM"/>
    <property type="match status" value="1"/>
</dbReference>
<feature type="region of interest" description="Disordered" evidence="12">
    <location>
        <begin position="805"/>
        <end position="1069"/>
    </location>
</feature>
<keyword evidence="6" id="KW-0808">Transferase</keyword>
<dbReference type="EMBL" id="MU001685">
    <property type="protein sequence ID" value="KAF2455742.1"/>
    <property type="molecule type" value="Genomic_DNA"/>
</dbReference>
<evidence type="ECO:0000259" key="13">
    <source>
        <dbReference type="PROSITE" id="PS50011"/>
    </source>
</evidence>
<evidence type="ECO:0000256" key="10">
    <source>
        <dbReference type="ARBA" id="ARBA00047899"/>
    </source>
</evidence>
<dbReference type="InterPro" id="IPR008271">
    <property type="entry name" value="Ser/Thr_kinase_AS"/>
</dbReference>
<reference evidence="14" key="1">
    <citation type="journal article" date="2020" name="Stud. Mycol.">
        <title>101 Dothideomycetes genomes: a test case for predicting lifestyles and emergence of pathogens.</title>
        <authorList>
            <person name="Haridas S."/>
            <person name="Albert R."/>
            <person name="Binder M."/>
            <person name="Bloem J."/>
            <person name="Labutti K."/>
            <person name="Salamov A."/>
            <person name="Andreopoulos B."/>
            <person name="Baker S."/>
            <person name="Barry K."/>
            <person name="Bills G."/>
            <person name="Bluhm B."/>
            <person name="Cannon C."/>
            <person name="Castanera R."/>
            <person name="Culley D."/>
            <person name="Daum C."/>
            <person name="Ezra D."/>
            <person name="Gonzalez J."/>
            <person name="Henrissat B."/>
            <person name="Kuo A."/>
            <person name="Liang C."/>
            <person name="Lipzen A."/>
            <person name="Lutzoni F."/>
            <person name="Magnuson J."/>
            <person name="Mondo S."/>
            <person name="Nolan M."/>
            <person name="Ohm R."/>
            <person name="Pangilinan J."/>
            <person name="Park H.-J."/>
            <person name="Ramirez L."/>
            <person name="Alfaro M."/>
            <person name="Sun H."/>
            <person name="Tritt A."/>
            <person name="Yoshinaga Y."/>
            <person name="Zwiers L.-H."/>
            <person name="Turgeon B."/>
            <person name="Goodwin S."/>
            <person name="Spatafora J."/>
            <person name="Crous P."/>
            <person name="Grigoriev I."/>
        </authorList>
    </citation>
    <scope>NUCLEOTIDE SEQUENCE</scope>
    <source>
        <strain evidence="14">ATCC 16933</strain>
    </source>
</reference>
<feature type="compositionally biased region" description="Polar residues" evidence="12">
    <location>
        <begin position="946"/>
        <end position="955"/>
    </location>
</feature>
<dbReference type="Gene3D" id="1.10.510.10">
    <property type="entry name" value="Transferase(Phosphotransferase) domain 1"/>
    <property type="match status" value="1"/>
</dbReference>
<comment type="catalytic activity">
    <reaction evidence="11">
        <text>L-seryl-[protein] + ATP = O-phospho-L-seryl-[protein] + ADP + H(+)</text>
        <dbReference type="Rhea" id="RHEA:17989"/>
        <dbReference type="Rhea" id="RHEA-COMP:9863"/>
        <dbReference type="Rhea" id="RHEA-COMP:11604"/>
        <dbReference type="ChEBI" id="CHEBI:15378"/>
        <dbReference type="ChEBI" id="CHEBI:29999"/>
        <dbReference type="ChEBI" id="CHEBI:30616"/>
        <dbReference type="ChEBI" id="CHEBI:83421"/>
        <dbReference type="ChEBI" id="CHEBI:456216"/>
        <dbReference type="EC" id="2.7.11.1"/>
    </reaction>
</comment>
<comment type="catalytic activity">
    <reaction evidence="10">
        <text>L-threonyl-[protein] + ATP = O-phospho-L-threonyl-[protein] + ADP + H(+)</text>
        <dbReference type="Rhea" id="RHEA:46608"/>
        <dbReference type="Rhea" id="RHEA-COMP:11060"/>
        <dbReference type="Rhea" id="RHEA-COMP:11605"/>
        <dbReference type="ChEBI" id="CHEBI:15378"/>
        <dbReference type="ChEBI" id="CHEBI:30013"/>
        <dbReference type="ChEBI" id="CHEBI:30616"/>
        <dbReference type="ChEBI" id="CHEBI:61977"/>
        <dbReference type="ChEBI" id="CHEBI:456216"/>
        <dbReference type="EC" id="2.7.11.1"/>
    </reaction>
</comment>
<feature type="compositionally biased region" description="Polar residues" evidence="12">
    <location>
        <begin position="514"/>
        <end position="523"/>
    </location>
</feature>
<evidence type="ECO:0000256" key="7">
    <source>
        <dbReference type="ARBA" id="ARBA00022741"/>
    </source>
</evidence>
<keyword evidence="9" id="KW-0067">ATP-binding</keyword>
<dbReference type="AlphaFoldDB" id="A0A6A6NWA2"/>
<dbReference type="InterPro" id="IPR011009">
    <property type="entry name" value="Kinase-like_dom_sf"/>
</dbReference>
<evidence type="ECO:0000256" key="6">
    <source>
        <dbReference type="ARBA" id="ARBA00022679"/>
    </source>
</evidence>
<gene>
    <name evidence="14" type="ORF">BDY21DRAFT_288811</name>
</gene>
<feature type="compositionally biased region" description="Polar residues" evidence="12">
    <location>
        <begin position="1045"/>
        <end position="1054"/>
    </location>
</feature>
<feature type="compositionally biased region" description="Pro residues" evidence="12">
    <location>
        <begin position="1020"/>
        <end position="1029"/>
    </location>
</feature>
<dbReference type="GO" id="GO:0000147">
    <property type="term" value="P:actin cortical patch assembly"/>
    <property type="evidence" value="ECO:0007669"/>
    <property type="project" value="TreeGrafter"/>
</dbReference>
<keyword evidence="3" id="KW-0963">Cytoplasm</keyword>
<accession>A0A6A6NWA2</accession>
<comment type="subcellular location">
    <subcellularLocation>
        <location evidence="1">Cytoplasm</location>
    </subcellularLocation>
</comment>
<dbReference type="PROSITE" id="PS00108">
    <property type="entry name" value="PROTEIN_KINASE_ST"/>
    <property type="match status" value="1"/>
</dbReference>
<sequence>MSSRYPSTAAAGLAHRAAAAASSYPPAVPPAGGSAAPPGTFAPGTKVQVGSHRVMIEKYLSEGGFAHVYVVRYPRDGGGGDGGGGGSGGRTEVAVLKRVAVPDKEALANMRNEVETMKRLKGHRHIVTYLDSHASQLKGGGYEVFLLMEYCAGGGLIDFMNTRLQHRLTEPEILHIFADVAEGVACMHYLKPPLLHRDLKVENVLISTAGSARIYKLCDFGSAAPPRPAASTAAEGKLIEDDVQRHTTMQYRSPEMIDVYRGQPIDEKSDIWALGVLLYKLCYYTTPFEDQGQMAILNASFKYPPYPAFSNRIKKLIGWMLRESPQDRPNIYQVVREVCMMRGKDVPIKDIYAGRTRSEARRNEQLPSPPESTVTSPPMIGLHHVPPVQQVQVMPDVTPMRRGRPTAPSQRQPVPKPSPSPMRTTTGDPFAALDSPNQSTRAAAADELSSRFPSLDEFSLLHDRGQKFEFTPSPAGDVDENLKKRVTEALADDAFAQPAPKPKPPVSSSQPASTEISRVSSNKIKAPEPVQPQTSTKSQPSIIHQPTPQHPVMVSTGTGASPPTSPDPSHKVPDYNSRPIYRFPPPDAPSKGPRKSSQTRAPGADDPRTSSSSLPKSYSPALKPEGFVGSRPAMLDLHRSQSATNTLNIPKSPASSRPSLEGSRPSTLDLTDPIGRSKSANSSRPRPSSVHVESNLDYLRDREAASASRSRPSGSVLSHLDSRPGSDHRKSTDSFNEEKNIESNVDFLRAMEGDDTGKRKDKRSNSGGSRHGHSKRTSMPSISLSGTKGIIRGKFGDAFRRFEANANNDVNGSPEPSPLIDVSGSRDHDRNTLTPIAGSEATGDLSDDDFAIHEAEGLPPEMRRELERRRLSEEEKRVADAAAEYRRRVAEQGAGRSAAGPAPMGPSKASMVQNRVKQLLEDSEEKQPTRTAEGYGRYTDVPTKPLQHQLSSSQERPPAALPARKPTVGRAPGAPVPGPSHSIPSAELAYPPNKLRKPPASAMPPPASSSAPPAAQQAPSKPPPPPPRPALASTQKGPSVPLPQAPSQLAQTESPAGLPDANGDADDWEANFAKRYPSLSGLEMVEAEIRPVAGAGGGGRGGGG</sequence>
<dbReference type="PANTHER" id="PTHR22967">
    <property type="entry name" value="SERINE/THREONINE PROTEIN KINASE"/>
    <property type="match status" value="1"/>
</dbReference>
<keyword evidence="8" id="KW-0418">Kinase</keyword>
<dbReference type="SMART" id="SM00220">
    <property type="entry name" value="S_TKc"/>
    <property type="match status" value="1"/>
</dbReference>
<evidence type="ECO:0000256" key="2">
    <source>
        <dbReference type="ARBA" id="ARBA00012513"/>
    </source>
</evidence>
<feature type="compositionally biased region" description="Basic and acidic residues" evidence="12">
    <location>
        <begin position="850"/>
        <end position="890"/>
    </location>
</feature>
<feature type="compositionally biased region" description="Low complexity" evidence="12">
    <location>
        <begin position="1008"/>
        <end position="1019"/>
    </location>
</feature>
<evidence type="ECO:0000256" key="11">
    <source>
        <dbReference type="ARBA" id="ARBA00048679"/>
    </source>
</evidence>
<feature type="compositionally biased region" description="Polar residues" evidence="12">
    <location>
        <begin position="531"/>
        <end position="547"/>
    </location>
</feature>
<evidence type="ECO:0000256" key="3">
    <source>
        <dbReference type="ARBA" id="ARBA00022490"/>
    </source>
</evidence>
<dbReference type="Pfam" id="PF00069">
    <property type="entry name" value="Pkinase"/>
    <property type="match status" value="1"/>
</dbReference>
<evidence type="ECO:0000256" key="9">
    <source>
        <dbReference type="ARBA" id="ARBA00022840"/>
    </source>
</evidence>
<protein>
    <recommendedName>
        <fullName evidence="2">non-specific serine/threonine protein kinase</fullName>
        <ecNumber evidence="2">2.7.11.1</ecNumber>
    </recommendedName>
</protein>
<feature type="compositionally biased region" description="Basic and acidic residues" evidence="12">
    <location>
        <begin position="749"/>
        <end position="758"/>
    </location>
</feature>
<evidence type="ECO:0000313" key="14">
    <source>
        <dbReference type="EMBL" id="KAF2455742.1"/>
    </source>
</evidence>
<dbReference type="Proteomes" id="UP000799766">
    <property type="component" value="Unassembled WGS sequence"/>
</dbReference>
<evidence type="ECO:0000256" key="5">
    <source>
        <dbReference type="ARBA" id="ARBA00022553"/>
    </source>
</evidence>
<feature type="region of interest" description="Disordered" evidence="12">
    <location>
        <begin position="398"/>
        <end position="448"/>
    </location>
</feature>
<evidence type="ECO:0000256" key="1">
    <source>
        <dbReference type="ARBA" id="ARBA00004496"/>
    </source>
</evidence>
<dbReference type="GO" id="GO:0004674">
    <property type="term" value="F:protein serine/threonine kinase activity"/>
    <property type="evidence" value="ECO:0007669"/>
    <property type="project" value="UniProtKB-KW"/>
</dbReference>
<organism evidence="14 15">
    <name type="scientific">Lineolata rhizophorae</name>
    <dbReference type="NCBI Taxonomy" id="578093"/>
    <lineage>
        <taxon>Eukaryota</taxon>
        <taxon>Fungi</taxon>
        <taxon>Dikarya</taxon>
        <taxon>Ascomycota</taxon>
        <taxon>Pezizomycotina</taxon>
        <taxon>Dothideomycetes</taxon>
        <taxon>Dothideomycetes incertae sedis</taxon>
        <taxon>Lineolatales</taxon>
        <taxon>Lineolataceae</taxon>
        <taxon>Lineolata</taxon>
    </lineage>
</organism>
<feature type="compositionally biased region" description="Low complexity" evidence="12">
    <location>
        <begin position="610"/>
        <end position="624"/>
    </location>
</feature>
<feature type="region of interest" description="Disordered" evidence="12">
    <location>
        <begin position="494"/>
        <end position="788"/>
    </location>
</feature>
<dbReference type="GO" id="GO:0005737">
    <property type="term" value="C:cytoplasm"/>
    <property type="evidence" value="ECO:0007669"/>
    <property type="project" value="UniProtKB-SubCell"/>
</dbReference>
<keyword evidence="4" id="KW-0723">Serine/threonine-protein kinase</keyword>
<feature type="compositionally biased region" description="Polar residues" evidence="12">
    <location>
        <begin position="640"/>
        <end position="669"/>
    </location>
</feature>
<proteinExistence type="predicted"/>
<dbReference type="EC" id="2.7.11.1" evidence="2"/>
<feature type="region of interest" description="Disordered" evidence="12">
    <location>
        <begin position="350"/>
        <end position="383"/>
    </location>
</feature>
<evidence type="ECO:0000256" key="8">
    <source>
        <dbReference type="ARBA" id="ARBA00022777"/>
    </source>
</evidence>
<evidence type="ECO:0000256" key="12">
    <source>
        <dbReference type="SAM" id="MobiDB-lite"/>
    </source>
</evidence>
<feature type="compositionally biased region" description="Basic and acidic residues" evidence="12">
    <location>
        <begin position="720"/>
        <end position="741"/>
    </location>
</feature>
<dbReference type="GO" id="GO:0005524">
    <property type="term" value="F:ATP binding"/>
    <property type="evidence" value="ECO:0007669"/>
    <property type="project" value="UniProtKB-KW"/>
</dbReference>
<dbReference type="InterPro" id="IPR000719">
    <property type="entry name" value="Prot_kinase_dom"/>
</dbReference>
<name>A0A6A6NWA2_9PEZI</name>
<feature type="domain" description="Protein kinase" evidence="13">
    <location>
        <begin position="54"/>
        <end position="340"/>
    </location>
</feature>
<dbReference type="FunFam" id="1.10.510.10:FF:000441">
    <property type="entry name" value="Serine/threonine protein kinase"/>
    <property type="match status" value="1"/>
</dbReference>